<dbReference type="GO" id="GO:0005524">
    <property type="term" value="F:ATP binding"/>
    <property type="evidence" value="ECO:0007669"/>
    <property type="project" value="UniProtKB-UniRule"/>
</dbReference>
<dbReference type="Gene3D" id="3.40.50.620">
    <property type="entry name" value="HUPs"/>
    <property type="match status" value="2"/>
</dbReference>
<evidence type="ECO:0000256" key="8">
    <source>
        <dbReference type="ARBA" id="ARBA00023146"/>
    </source>
</evidence>
<accession>A0A8T4KU29</accession>
<comment type="caution">
    <text evidence="11">The sequence shown here is derived from an EMBL/GenBank/DDBJ whole genome shotgun (WGS) entry which is preliminary data.</text>
</comment>
<dbReference type="Gene3D" id="1.10.10.350">
    <property type="match status" value="1"/>
</dbReference>
<evidence type="ECO:0000313" key="12">
    <source>
        <dbReference type="Proteomes" id="UP000677687"/>
    </source>
</evidence>
<evidence type="ECO:0000256" key="4">
    <source>
        <dbReference type="ARBA" id="ARBA00022598"/>
    </source>
</evidence>
<evidence type="ECO:0000256" key="6">
    <source>
        <dbReference type="ARBA" id="ARBA00022840"/>
    </source>
</evidence>
<dbReference type="GO" id="GO:0004824">
    <property type="term" value="F:lysine-tRNA ligase activity"/>
    <property type="evidence" value="ECO:0007669"/>
    <property type="project" value="UniProtKB-UniRule"/>
</dbReference>
<keyword evidence="6 10" id="KW-0067">ATP-binding</keyword>
<dbReference type="InterPro" id="IPR014729">
    <property type="entry name" value="Rossmann-like_a/b/a_fold"/>
</dbReference>
<evidence type="ECO:0000256" key="7">
    <source>
        <dbReference type="ARBA" id="ARBA00022917"/>
    </source>
</evidence>
<dbReference type="Gene3D" id="6.10.20.10">
    <property type="entry name" value="Lysine tRNA ligase, stem contact fold domain"/>
    <property type="match status" value="1"/>
</dbReference>
<evidence type="ECO:0000256" key="9">
    <source>
        <dbReference type="ARBA" id="ARBA00048573"/>
    </source>
</evidence>
<comment type="catalytic activity">
    <reaction evidence="9 10">
        <text>tRNA(Lys) + L-lysine + ATP = L-lysyl-tRNA(Lys) + AMP + diphosphate</text>
        <dbReference type="Rhea" id="RHEA:20792"/>
        <dbReference type="Rhea" id="RHEA-COMP:9696"/>
        <dbReference type="Rhea" id="RHEA-COMP:9697"/>
        <dbReference type="ChEBI" id="CHEBI:30616"/>
        <dbReference type="ChEBI" id="CHEBI:32551"/>
        <dbReference type="ChEBI" id="CHEBI:33019"/>
        <dbReference type="ChEBI" id="CHEBI:78442"/>
        <dbReference type="ChEBI" id="CHEBI:78529"/>
        <dbReference type="ChEBI" id="CHEBI:456215"/>
        <dbReference type="EC" id="6.1.1.6"/>
    </reaction>
</comment>
<dbReference type="InterPro" id="IPR008925">
    <property type="entry name" value="aa_tRNA-synth_I_cd-bd_sf"/>
</dbReference>
<dbReference type="EMBL" id="JAGVWD010000004">
    <property type="protein sequence ID" value="MBS3057042.1"/>
    <property type="molecule type" value="Genomic_DNA"/>
</dbReference>
<comment type="similarity">
    <text evidence="2 10">Belongs to the class-I aminoacyl-tRNA synthetase family.</text>
</comment>
<feature type="short sequence motif" description="'KMSKS' region" evidence="10">
    <location>
        <begin position="285"/>
        <end position="289"/>
    </location>
</feature>
<dbReference type="PANTHER" id="PTHR37940:SF1">
    <property type="entry name" value="LYSINE--TRNA LIGASE"/>
    <property type="match status" value="1"/>
</dbReference>
<keyword evidence="4 10" id="KW-0436">Ligase</keyword>
<keyword evidence="7 10" id="KW-0648">Protein biosynthesis</keyword>
<dbReference type="InterPro" id="IPR020751">
    <property type="entry name" value="aa-tRNA-synth_I_codon-bd_sub2"/>
</dbReference>
<dbReference type="Gene3D" id="1.10.10.770">
    <property type="match status" value="1"/>
</dbReference>
<organism evidence="11 12">
    <name type="scientific">Candidatus Iainarchaeum sp</name>
    <dbReference type="NCBI Taxonomy" id="3101447"/>
    <lineage>
        <taxon>Archaea</taxon>
        <taxon>Candidatus Iainarchaeota</taxon>
        <taxon>Candidatus Iainarchaeia</taxon>
        <taxon>Candidatus Iainarchaeales</taxon>
        <taxon>Candidatus Iainarchaeaceae</taxon>
        <taxon>Candidatus Iainarchaeum</taxon>
    </lineage>
</organism>
<dbReference type="PANTHER" id="PTHR37940">
    <property type="entry name" value="LYSINE--TRNA LIGASE"/>
    <property type="match status" value="1"/>
</dbReference>
<evidence type="ECO:0000256" key="1">
    <source>
        <dbReference type="ARBA" id="ARBA00004496"/>
    </source>
</evidence>
<dbReference type="SUPFAM" id="SSF48163">
    <property type="entry name" value="An anticodon-binding domain of class I aminoacyl-tRNA synthetases"/>
    <property type="match status" value="1"/>
</dbReference>
<evidence type="ECO:0000256" key="3">
    <source>
        <dbReference type="ARBA" id="ARBA00022490"/>
    </source>
</evidence>
<comment type="caution">
    <text evidence="10">Lacks conserved residue(s) required for the propagation of feature annotation.</text>
</comment>
<keyword evidence="8 10" id="KW-0030">Aminoacyl-tRNA synthetase</keyword>
<dbReference type="HAMAP" id="MF_00177">
    <property type="entry name" value="Lys_tRNA_synth_class1"/>
    <property type="match status" value="1"/>
</dbReference>
<evidence type="ECO:0000256" key="2">
    <source>
        <dbReference type="ARBA" id="ARBA00005594"/>
    </source>
</evidence>
<dbReference type="NCBIfam" id="TIGR00467">
    <property type="entry name" value="lysS_arch"/>
    <property type="match status" value="1"/>
</dbReference>
<dbReference type="InterPro" id="IPR042078">
    <property type="entry name" value="Lys-tRNA-ligase_SC_fold"/>
</dbReference>
<dbReference type="Proteomes" id="UP000677687">
    <property type="component" value="Unassembled WGS sequence"/>
</dbReference>
<gene>
    <name evidence="10 11" type="primary">lysS</name>
    <name evidence="11" type="ORF">J4415_00265</name>
</gene>
<keyword evidence="5 10" id="KW-0547">Nucleotide-binding</keyword>
<dbReference type="SUPFAM" id="SSF52374">
    <property type="entry name" value="Nucleotidylyl transferase"/>
    <property type="match status" value="1"/>
</dbReference>
<dbReference type="EC" id="6.1.1.6" evidence="10"/>
<evidence type="ECO:0000256" key="10">
    <source>
        <dbReference type="HAMAP-Rule" id="MF_00177"/>
    </source>
</evidence>
<protein>
    <recommendedName>
        <fullName evidence="10">Lysine--tRNA ligase</fullName>
        <ecNumber evidence="10">6.1.1.6</ecNumber>
    </recommendedName>
    <alternativeName>
        <fullName evidence="10">Lysyl-tRNA synthetase</fullName>
        <shortName evidence="10">LysRS</shortName>
    </alternativeName>
</protein>
<evidence type="ECO:0000256" key="5">
    <source>
        <dbReference type="ARBA" id="ARBA00022741"/>
    </source>
</evidence>
<reference evidence="11" key="2">
    <citation type="submission" date="2021-05" db="EMBL/GenBank/DDBJ databases">
        <title>Protein family content uncovers lineage relationships and bacterial pathway maintenance mechanisms in DPANN archaea.</title>
        <authorList>
            <person name="Castelle C.J."/>
            <person name="Meheust R."/>
            <person name="Jaffe A.L."/>
            <person name="Seitz K."/>
            <person name="Gong X."/>
            <person name="Baker B.J."/>
            <person name="Banfield J.F."/>
        </authorList>
    </citation>
    <scope>NUCLEOTIDE SEQUENCE</scope>
    <source>
        <strain evidence="11">RIFCSPHIGHO2_01_FULL_AR10_44_11</strain>
    </source>
</reference>
<name>A0A8T4KU29_9ARCH</name>
<reference evidence="11" key="1">
    <citation type="submission" date="2021-03" db="EMBL/GenBank/DDBJ databases">
        <authorList>
            <person name="Jaffe A."/>
        </authorList>
    </citation>
    <scope>NUCLEOTIDE SEQUENCE</scope>
    <source>
        <strain evidence="11">RIFCSPHIGHO2_01_FULL_AR10_44_11</strain>
    </source>
</reference>
<dbReference type="Pfam" id="PF01921">
    <property type="entry name" value="tRNA-synt_1f"/>
    <property type="match status" value="1"/>
</dbReference>
<comment type="subcellular location">
    <subcellularLocation>
        <location evidence="1 10">Cytoplasm</location>
    </subcellularLocation>
</comment>
<proteinExistence type="inferred from homology"/>
<evidence type="ECO:0000313" key="11">
    <source>
        <dbReference type="EMBL" id="MBS3057042.1"/>
    </source>
</evidence>
<sequence length="533" mass="60556">MASSEKAWPELIAEQLAEKNLKEYTCHGMWTPSGYFHIGNARVEYFVPELVYEALVAKGLKAKLNFLADDFDPMDKIPNNLPIKEKDFEQYKGVPYYNIPSPFPEYTSWASCFTEKLFEAIEDFGAVPNRISCYESYKKGLYNEKIKTALDNAQKIVGLWNEITGTEKAPNFLPIQVVCENCGKLSFTEASNWDGKEVEYSCKRESGGCGHSAKAKPFDGRAKLHWRIHWPASWSVFNVAFESGGKDHFAKGGSVDTGKAISKEIFRKDAPLLYGAEFIQLRGAKMSGSVGNVIDLQEWLKVAKPEIFRFMNLSYRPNSAVEFSLNDNSFSLLIERYEQAERVYYGAEKLRDEKLTETAKKDYALSQMRKAQTEMPVQIPFALQTLVAQIAEPEKNIEKALEILSETKHISAEQAKAQKGEIRQQLLRAKYWLDNYAPEEMKIRFLEKAPKGIEQDGKTREVFSEIAGQLPNAKTPEEIQMLIYSSAKKHVLQPREIFRKLYLATIGKEQGPKFGSLAIAIGIDKIIKRLQEI</sequence>
<dbReference type="GO" id="GO:0006430">
    <property type="term" value="P:lysyl-tRNA aminoacylation"/>
    <property type="evidence" value="ECO:0007669"/>
    <property type="project" value="UniProtKB-UniRule"/>
</dbReference>
<dbReference type="GO" id="GO:0005737">
    <property type="term" value="C:cytoplasm"/>
    <property type="evidence" value="ECO:0007669"/>
    <property type="project" value="UniProtKB-SubCell"/>
</dbReference>
<dbReference type="AlphaFoldDB" id="A0A8T4KU29"/>
<keyword evidence="3 10" id="KW-0963">Cytoplasm</keyword>
<dbReference type="GO" id="GO:0000049">
    <property type="term" value="F:tRNA binding"/>
    <property type="evidence" value="ECO:0007669"/>
    <property type="project" value="InterPro"/>
</dbReference>
<dbReference type="InterPro" id="IPR002904">
    <property type="entry name" value="Lys-tRNA-ligase"/>
</dbReference>